<evidence type="ECO:0000313" key="2">
    <source>
        <dbReference type="Proteomes" id="UP000322110"/>
    </source>
</evidence>
<dbReference type="EMBL" id="VUKA01000015">
    <property type="protein sequence ID" value="KAA2211796.1"/>
    <property type="molecule type" value="Genomic_DNA"/>
</dbReference>
<evidence type="ECO:0000313" key="1">
    <source>
        <dbReference type="EMBL" id="KAA2211796.1"/>
    </source>
</evidence>
<dbReference type="InterPro" id="IPR029033">
    <property type="entry name" value="His_PPase_superfam"/>
</dbReference>
<dbReference type="AlphaFoldDB" id="A0A5B2TBC8"/>
<keyword evidence="2" id="KW-1185">Reference proteome</keyword>
<proteinExistence type="predicted"/>
<name>A0A5B2TBC8_9PROT</name>
<dbReference type="SUPFAM" id="SSF53254">
    <property type="entry name" value="Phosphoglycerate mutase-like"/>
    <property type="match status" value="1"/>
</dbReference>
<comment type="caution">
    <text evidence="1">The sequence shown here is derived from an EMBL/GenBank/DDBJ whole genome shotgun (WGS) entry which is preliminary data.</text>
</comment>
<protein>
    <submittedName>
        <fullName evidence="1">Phosphoglycerate mutase</fullName>
    </submittedName>
</protein>
<dbReference type="Proteomes" id="UP000322110">
    <property type="component" value="Unassembled WGS sequence"/>
</dbReference>
<dbReference type="Gene3D" id="3.40.50.1240">
    <property type="entry name" value="Phosphoglycerate mutase-like"/>
    <property type="match status" value="1"/>
</dbReference>
<organism evidence="1 2">
    <name type="scientific">Teichococcus oryzae</name>
    <dbReference type="NCBI Taxonomy" id="1608942"/>
    <lineage>
        <taxon>Bacteria</taxon>
        <taxon>Pseudomonadati</taxon>
        <taxon>Pseudomonadota</taxon>
        <taxon>Alphaproteobacteria</taxon>
        <taxon>Acetobacterales</taxon>
        <taxon>Roseomonadaceae</taxon>
        <taxon>Roseomonas</taxon>
    </lineage>
</organism>
<dbReference type="InterPro" id="IPR013078">
    <property type="entry name" value="His_Pase_superF_clade-1"/>
</dbReference>
<dbReference type="CDD" id="cd07067">
    <property type="entry name" value="HP_PGM_like"/>
    <property type="match status" value="1"/>
</dbReference>
<accession>A0A5B2TBC8</accession>
<gene>
    <name evidence="1" type="ORF">F0Q34_18115</name>
</gene>
<reference evidence="1 2" key="1">
    <citation type="journal article" date="2015" name="Int. J. Syst. Evol. Microbiol.">
        <title>Roseomonas oryzae sp. nov., isolated from paddy rhizosphere soil.</title>
        <authorList>
            <person name="Ramaprasad E.V."/>
            <person name="Sasikala Ch."/>
            <person name="Ramana Ch.V."/>
        </authorList>
    </citation>
    <scope>NUCLEOTIDE SEQUENCE [LARGE SCALE GENOMIC DNA]</scope>
    <source>
        <strain evidence="1 2">KCTC 42542</strain>
    </source>
</reference>
<dbReference type="OrthoDB" id="9781415at2"/>
<sequence length="180" mass="18787">MIPMGVLASHAHALVRHLPVDAEGLCYGRLDLPAGGNEGAEAVLAALRGFPARHLISSPARRCRSLADTIGAASGLPCRLDARLRELDFGAWEGLPWDSVPCPALDEWAADPWGFAPPGGESGAALVARLRAFHAELPDAAIIVAHGGSLKVLRALLAGMEPDLLSPAQPPGSVLFSPMR</sequence>
<dbReference type="Pfam" id="PF00300">
    <property type="entry name" value="His_Phos_1"/>
    <property type="match status" value="1"/>
</dbReference>